<feature type="compositionally biased region" description="Basic and acidic residues" evidence="1">
    <location>
        <begin position="62"/>
        <end position="81"/>
    </location>
</feature>
<reference evidence="2" key="1">
    <citation type="journal article" date="2019" name="Sci. Rep.">
        <title>Draft genome of Tanacetum cinerariifolium, the natural source of mosquito coil.</title>
        <authorList>
            <person name="Yamashiro T."/>
            <person name="Shiraishi A."/>
            <person name="Satake H."/>
            <person name="Nakayama K."/>
        </authorList>
    </citation>
    <scope>NUCLEOTIDE SEQUENCE</scope>
</reference>
<dbReference type="EMBL" id="BKCJ010004236">
    <property type="protein sequence ID" value="GEU59819.1"/>
    <property type="molecule type" value="Genomic_DNA"/>
</dbReference>
<organism evidence="2">
    <name type="scientific">Tanacetum cinerariifolium</name>
    <name type="common">Dalmatian daisy</name>
    <name type="synonym">Chrysanthemum cinerariifolium</name>
    <dbReference type="NCBI Taxonomy" id="118510"/>
    <lineage>
        <taxon>Eukaryota</taxon>
        <taxon>Viridiplantae</taxon>
        <taxon>Streptophyta</taxon>
        <taxon>Embryophyta</taxon>
        <taxon>Tracheophyta</taxon>
        <taxon>Spermatophyta</taxon>
        <taxon>Magnoliopsida</taxon>
        <taxon>eudicotyledons</taxon>
        <taxon>Gunneridae</taxon>
        <taxon>Pentapetalae</taxon>
        <taxon>asterids</taxon>
        <taxon>campanulids</taxon>
        <taxon>Asterales</taxon>
        <taxon>Asteraceae</taxon>
        <taxon>Asteroideae</taxon>
        <taxon>Anthemideae</taxon>
        <taxon>Anthemidinae</taxon>
        <taxon>Tanacetum</taxon>
    </lineage>
</organism>
<evidence type="ECO:0000313" key="2">
    <source>
        <dbReference type="EMBL" id="GEU59819.1"/>
    </source>
</evidence>
<dbReference type="AlphaFoldDB" id="A0A6L2LFB7"/>
<name>A0A6L2LFB7_TANCI</name>
<comment type="caution">
    <text evidence="2">The sequence shown here is derived from an EMBL/GenBank/DDBJ whole genome shotgun (WGS) entry which is preliminary data.</text>
</comment>
<protein>
    <submittedName>
        <fullName evidence="2">Retrotransposon Orf1</fullName>
    </submittedName>
</protein>
<gene>
    <name evidence="2" type="ORF">Tci_031797</name>
</gene>
<sequence length="256" mass="29756">MENPKQAFVKFTSSRTDEAGGKWNSSSPKHVHFVYTITISSKEYEPREIEIIKRDTKENDHEIIVKVEEKSKESKNKKGEEKDDSEYIDTNPPSPPDPSVLFIIEKFYIMFVEIIKNYDDSSEEELEEDGNAVTRELGVEYIDRFLTRSKLTYHKYLMKDPEGIRGISKFTRRIRGMHIFVENFTYVLDFMIVEDISSIIDPGLSQVMLGKPFVEVSNMTHDLSIGIVKFTIMDDEIAHKMPHKIEQFNSLSNLEK</sequence>
<accession>A0A6L2LFB7</accession>
<feature type="region of interest" description="Disordered" evidence="1">
    <location>
        <begin position="1"/>
        <end position="26"/>
    </location>
</feature>
<evidence type="ECO:0000256" key="1">
    <source>
        <dbReference type="SAM" id="MobiDB-lite"/>
    </source>
</evidence>
<feature type="region of interest" description="Disordered" evidence="1">
    <location>
        <begin position="62"/>
        <end position="94"/>
    </location>
</feature>
<proteinExistence type="predicted"/>